<dbReference type="Proteomes" id="UP000013097">
    <property type="component" value="Unassembled WGS sequence"/>
</dbReference>
<gene>
    <name evidence="2" type="ORF">HMPREF1092_00379</name>
</gene>
<keyword evidence="3" id="KW-1185">Reference proteome</keyword>
<organism evidence="2 3">
    <name type="scientific">Clostridium thermobutyricum</name>
    <dbReference type="NCBI Taxonomy" id="29372"/>
    <lineage>
        <taxon>Bacteria</taxon>
        <taxon>Bacillati</taxon>
        <taxon>Bacillota</taxon>
        <taxon>Clostridia</taxon>
        <taxon>Eubacteriales</taxon>
        <taxon>Clostridiaceae</taxon>
        <taxon>Clostridium</taxon>
    </lineage>
</organism>
<dbReference type="SUPFAM" id="SSF54523">
    <property type="entry name" value="Pili subunits"/>
    <property type="match status" value="1"/>
</dbReference>
<dbReference type="eggNOG" id="COG4968">
    <property type="taxonomic scope" value="Bacteria"/>
</dbReference>
<protein>
    <recommendedName>
        <fullName evidence="4">Prepilin-type N-terminal cleavage/methylation domain-containing protein</fullName>
    </recommendedName>
</protein>
<dbReference type="EMBL" id="AGYT01000007">
    <property type="protein sequence ID" value="ENZ03193.1"/>
    <property type="molecule type" value="Genomic_DNA"/>
</dbReference>
<dbReference type="RefSeq" id="WP_002596883.1">
    <property type="nucleotide sequence ID" value="NZ_KB850956.1"/>
</dbReference>
<evidence type="ECO:0000256" key="1">
    <source>
        <dbReference type="SAM" id="Phobius"/>
    </source>
</evidence>
<evidence type="ECO:0008006" key="4">
    <source>
        <dbReference type="Google" id="ProtNLM"/>
    </source>
</evidence>
<evidence type="ECO:0000313" key="3">
    <source>
        <dbReference type="Proteomes" id="UP000013097"/>
    </source>
</evidence>
<reference evidence="2 3" key="1">
    <citation type="submission" date="2013-01" db="EMBL/GenBank/DDBJ databases">
        <title>The Genome Sequence of Clostridium colicanis 209318.</title>
        <authorList>
            <consortium name="The Broad Institute Genome Sequencing Platform"/>
            <person name="Earl A."/>
            <person name="Ward D."/>
            <person name="Feldgarden M."/>
            <person name="Gevers D."/>
            <person name="Courvalin P."/>
            <person name="Lambert T."/>
            <person name="Walker B."/>
            <person name="Young S.K."/>
            <person name="Zeng Q."/>
            <person name="Gargeya S."/>
            <person name="Fitzgerald M."/>
            <person name="Haas B."/>
            <person name="Abouelleil A."/>
            <person name="Alvarado L."/>
            <person name="Arachchi H.M."/>
            <person name="Berlin A.M."/>
            <person name="Chapman S.B."/>
            <person name="Dewar J."/>
            <person name="Goldberg J."/>
            <person name="Griggs A."/>
            <person name="Gujja S."/>
            <person name="Hansen M."/>
            <person name="Howarth C."/>
            <person name="Imamovic A."/>
            <person name="Larimer J."/>
            <person name="McCowan C."/>
            <person name="Murphy C."/>
            <person name="Neiman D."/>
            <person name="Pearson M."/>
            <person name="Priest M."/>
            <person name="Roberts A."/>
            <person name="Saif S."/>
            <person name="Shea T."/>
            <person name="Sisk P."/>
            <person name="Sykes S."/>
            <person name="Wortman J."/>
            <person name="Nusbaum C."/>
            <person name="Birren B."/>
        </authorList>
    </citation>
    <scope>NUCLEOTIDE SEQUENCE [LARGE SCALE GENOMIC DNA]</scope>
    <source>
        <strain evidence="2 3">209318</strain>
    </source>
</reference>
<dbReference type="PATRIC" id="fig|999411.4.peg.364"/>
<evidence type="ECO:0000313" key="2">
    <source>
        <dbReference type="EMBL" id="ENZ03193.1"/>
    </source>
</evidence>
<feature type="transmembrane region" description="Helical" evidence="1">
    <location>
        <begin position="12"/>
        <end position="32"/>
    </location>
</feature>
<dbReference type="InterPro" id="IPR045584">
    <property type="entry name" value="Pilin-like"/>
</dbReference>
<proteinExistence type="predicted"/>
<dbReference type="Gene3D" id="3.30.700.10">
    <property type="entry name" value="Glycoprotein, Type 4 Pilin"/>
    <property type="match status" value="1"/>
</dbReference>
<dbReference type="HOGENOM" id="CLU_143357_1_0_9"/>
<comment type="caution">
    <text evidence="2">The sequence shown here is derived from an EMBL/GenBank/DDBJ whole genome shotgun (WGS) entry which is preliminary data.</text>
</comment>
<dbReference type="AlphaFoldDB" id="N9XU47"/>
<accession>N9XU47</accession>
<keyword evidence="1" id="KW-0812">Transmembrane</keyword>
<keyword evidence="1" id="KW-1133">Transmembrane helix</keyword>
<sequence length="129" mass="14570">MKINNKKKKKGFTLIEAGAVVCIMLMLMTFFVPKVAGYINDAKKASIMAQAKTVVFAWETINSRETQKLGAEVTKDGLKKFENKYAEYFDLSETKGIHDETEIKTCMEIIKGSNYSFDNEGKIVLDKKV</sequence>
<keyword evidence="1" id="KW-0472">Membrane</keyword>
<name>N9XU47_9CLOT</name>